<sequence length="605" mass="67620">MEKMSTGTPWLDQPVALHSSRVDNCTLSESQCQYRNYSWRYWYQADHVYALNTVYFLCAVIGVFTISNVLVRWSPDCIKRTWPWRTFTSVSRYLAYRGYRSRALRYWSPALGVVILGAVGAAYFFGMVLGPQPYYWPTDASYGSSPPIATRSGWMALALLPFVLALSTKANLISGLTGIAHERLQVFHHWTSYAMFVLALIHTFPYIIYHIWKGDMMHQWKTSIVYWTGIASLVSQTYLTLMSLPFIRNRFYEFFKATHIFVAVVFVVFFFLHCDFRLSSWDYFIASGAIYFFSLIAGHARTYLKHGMHTASLELLPCGLVRVLVPSKMKWTPGQHVFVRFLTSDLHLLTAHPFTISSACHETSKLVFYIKPRGGVTGRLGAMAAKSPGCKKKILIEGPYGGVSESHMAQFDTILVIAGGSGGGFSLAMVDEALRVTGMGGSGSEKKEQRQNLQVVFSTREHAMADWYIEEIETRLSESTTLASDSGFETAVSVHVTDPRSSGISSGSEDDVKGSKVPREMTTTGSFSLNVHRNARPDLPGLVARTVAMAHTQGQHLGKKQRVGVLVCGPASMLHDTRNAAAVAQSRVFKGEIEELYLHSEAFVW</sequence>
<accession>A0A9W9UHP6</accession>
<feature type="transmembrane region" description="Helical" evidence="14">
    <location>
        <begin position="284"/>
        <end position="304"/>
    </location>
</feature>
<dbReference type="Proteomes" id="UP001148299">
    <property type="component" value="Unassembled WGS sequence"/>
</dbReference>
<evidence type="ECO:0000256" key="9">
    <source>
        <dbReference type="ARBA" id="ARBA00023002"/>
    </source>
</evidence>
<dbReference type="Pfam" id="PF08030">
    <property type="entry name" value="NAD_binding_6"/>
    <property type="match status" value="1"/>
</dbReference>
<evidence type="ECO:0000313" key="16">
    <source>
        <dbReference type="EMBL" id="KAJ5341568.1"/>
    </source>
</evidence>
<name>A0A9W9UHP6_PENBR</name>
<evidence type="ECO:0000256" key="14">
    <source>
        <dbReference type="SAM" id="Phobius"/>
    </source>
</evidence>
<reference evidence="16" key="2">
    <citation type="journal article" date="2023" name="IMA Fungus">
        <title>Comparative genomic study of the Penicillium genus elucidates a diverse pangenome and 15 lateral gene transfer events.</title>
        <authorList>
            <person name="Petersen C."/>
            <person name="Sorensen T."/>
            <person name="Nielsen M.R."/>
            <person name="Sondergaard T.E."/>
            <person name="Sorensen J.L."/>
            <person name="Fitzpatrick D.A."/>
            <person name="Frisvad J.C."/>
            <person name="Nielsen K.L."/>
        </authorList>
    </citation>
    <scope>NUCLEOTIDE SEQUENCE</scope>
    <source>
        <strain evidence="16">IBT 35675</strain>
    </source>
</reference>
<evidence type="ECO:0000256" key="6">
    <source>
        <dbReference type="ARBA" id="ARBA00022692"/>
    </source>
</evidence>
<feature type="transmembrane region" description="Helical" evidence="14">
    <location>
        <begin position="49"/>
        <end position="71"/>
    </location>
</feature>
<dbReference type="GO" id="GO:0015677">
    <property type="term" value="P:copper ion import"/>
    <property type="evidence" value="ECO:0007669"/>
    <property type="project" value="TreeGrafter"/>
</dbReference>
<keyword evidence="9" id="KW-0560">Oxidoreductase</keyword>
<protein>
    <recommendedName>
        <fullName evidence="3">ferric-chelate reductase (NADPH)</fullName>
        <ecNumber evidence="3">1.16.1.9</ecNumber>
    </recommendedName>
</protein>
<dbReference type="InterPro" id="IPR013130">
    <property type="entry name" value="Fe3_Rdtase_TM_dom"/>
</dbReference>
<comment type="subcellular location">
    <subcellularLocation>
        <location evidence="1">Cell membrane</location>
        <topology evidence="1">Multi-pass membrane protein</topology>
    </subcellularLocation>
</comment>
<keyword evidence="11 14" id="KW-0472">Membrane</keyword>
<feature type="domain" description="FAD-binding FR-type" evidence="15">
    <location>
        <begin position="288"/>
        <end position="406"/>
    </location>
</feature>
<dbReference type="GO" id="GO:0052851">
    <property type="term" value="F:ferric-chelate reductase (NADPH) activity"/>
    <property type="evidence" value="ECO:0007669"/>
    <property type="project" value="UniProtKB-EC"/>
</dbReference>
<dbReference type="PROSITE" id="PS51384">
    <property type="entry name" value="FAD_FR"/>
    <property type="match status" value="1"/>
</dbReference>
<evidence type="ECO:0000256" key="7">
    <source>
        <dbReference type="ARBA" id="ARBA00022982"/>
    </source>
</evidence>
<dbReference type="Pfam" id="PF01794">
    <property type="entry name" value="Ferric_reduct"/>
    <property type="match status" value="1"/>
</dbReference>
<dbReference type="PANTHER" id="PTHR32361:SF23">
    <property type="entry name" value="FERRIC-CHELATE REDUCTASE"/>
    <property type="match status" value="1"/>
</dbReference>
<dbReference type="InterPro" id="IPR013112">
    <property type="entry name" value="FAD-bd_8"/>
</dbReference>
<gene>
    <name evidence="16" type="ORF">N7541_010692</name>
</gene>
<dbReference type="InterPro" id="IPR039261">
    <property type="entry name" value="FNR_nucleotide-bd"/>
</dbReference>
<dbReference type="Gene3D" id="3.40.50.80">
    <property type="entry name" value="Nucleotide-binding domain of ferredoxin-NADP reductase (FNR) module"/>
    <property type="match status" value="1"/>
</dbReference>
<dbReference type="SFLD" id="SFLDG01168">
    <property type="entry name" value="Ferric_reductase_subgroup_(FRE"/>
    <property type="match status" value="1"/>
</dbReference>
<evidence type="ECO:0000256" key="3">
    <source>
        <dbReference type="ARBA" id="ARBA00012668"/>
    </source>
</evidence>
<dbReference type="Pfam" id="PF08022">
    <property type="entry name" value="FAD_binding_8"/>
    <property type="match status" value="1"/>
</dbReference>
<dbReference type="PANTHER" id="PTHR32361">
    <property type="entry name" value="FERRIC/CUPRIC REDUCTASE TRANSMEMBRANE COMPONENT"/>
    <property type="match status" value="1"/>
</dbReference>
<feature type="transmembrane region" description="Helical" evidence="14">
    <location>
        <begin position="148"/>
        <end position="172"/>
    </location>
</feature>
<feature type="region of interest" description="Disordered" evidence="13">
    <location>
        <begin position="498"/>
        <end position="518"/>
    </location>
</feature>
<keyword evidence="6 14" id="KW-0812">Transmembrane</keyword>
<proteinExistence type="inferred from homology"/>
<keyword evidence="17" id="KW-1185">Reference proteome</keyword>
<dbReference type="InterPro" id="IPR017938">
    <property type="entry name" value="Riboflavin_synthase-like_b-brl"/>
</dbReference>
<evidence type="ECO:0000256" key="11">
    <source>
        <dbReference type="ARBA" id="ARBA00023136"/>
    </source>
</evidence>
<organism evidence="16 17">
    <name type="scientific">Penicillium brevicompactum</name>
    <dbReference type="NCBI Taxonomy" id="5074"/>
    <lineage>
        <taxon>Eukaryota</taxon>
        <taxon>Fungi</taxon>
        <taxon>Dikarya</taxon>
        <taxon>Ascomycota</taxon>
        <taxon>Pezizomycotina</taxon>
        <taxon>Eurotiomycetes</taxon>
        <taxon>Eurotiomycetidae</taxon>
        <taxon>Eurotiales</taxon>
        <taxon>Aspergillaceae</taxon>
        <taxon>Penicillium</taxon>
    </lineage>
</organism>
<dbReference type="SUPFAM" id="SSF52343">
    <property type="entry name" value="Ferredoxin reductase-like, C-terminal NADP-linked domain"/>
    <property type="match status" value="1"/>
</dbReference>
<evidence type="ECO:0000256" key="8">
    <source>
        <dbReference type="ARBA" id="ARBA00022989"/>
    </source>
</evidence>
<dbReference type="GO" id="GO:0005886">
    <property type="term" value="C:plasma membrane"/>
    <property type="evidence" value="ECO:0007669"/>
    <property type="project" value="UniProtKB-SubCell"/>
</dbReference>
<evidence type="ECO:0000313" key="17">
    <source>
        <dbReference type="Proteomes" id="UP001148299"/>
    </source>
</evidence>
<keyword evidence="5" id="KW-1003">Cell membrane</keyword>
<keyword evidence="8 14" id="KW-1133">Transmembrane helix</keyword>
<feature type="transmembrane region" description="Helical" evidence="14">
    <location>
        <begin position="106"/>
        <end position="128"/>
    </location>
</feature>
<evidence type="ECO:0000256" key="2">
    <source>
        <dbReference type="ARBA" id="ARBA00006278"/>
    </source>
</evidence>
<keyword evidence="10" id="KW-0406">Ion transport</keyword>
<dbReference type="GO" id="GO:0006879">
    <property type="term" value="P:intracellular iron ion homeostasis"/>
    <property type="evidence" value="ECO:0007669"/>
    <property type="project" value="TreeGrafter"/>
</dbReference>
<dbReference type="CDD" id="cd06186">
    <property type="entry name" value="NOX_Duox_like_FAD_NADP"/>
    <property type="match status" value="1"/>
</dbReference>
<dbReference type="EMBL" id="JAPZBR010000008">
    <property type="protein sequence ID" value="KAJ5341568.1"/>
    <property type="molecule type" value="Genomic_DNA"/>
</dbReference>
<evidence type="ECO:0000256" key="10">
    <source>
        <dbReference type="ARBA" id="ARBA00023065"/>
    </source>
</evidence>
<comment type="caution">
    <text evidence="16">The sequence shown here is derived from an EMBL/GenBank/DDBJ whole genome shotgun (WGS) entry which is preliminary data.</text>
</comment>
<evidence type="ECO:0000256" key="1">
    <source>
        <dbReference type="ARBA" id="ARBA00004651"/>
    </source>
</evidence>
<evidence type="ECO:0000256" key="13">
    <source>
        <dbReference type="SAM" id="MobiDB-lite"/>
    </source>
</evidence>
<evidence type="ECO:0000259" key="15">
    <source>
        <dbReference type="PROSITE" id="PS51384"/>
    </source>
</evidence>
<feature type="transmembrane region" description="Helical" evidence="14">
    <location>
        <begin position="224"/>
        <end position="247"/>
    </location>
</feature>
<evidence type="ECO:0000256" key="4">
    <source>
        <dbReference type="ARBA" id="ARBA00022448"/>
    </source>
</evidence>
<reference evidence="16" key="1">
    <citation type="submission" date="2022-12" db="EMBL/GenBank/DDBJ databases">
        <authorList>
            <person name="Petersen C."/>
        </authorList>
    </citation>
    <scope>NUCLEOTIDE SEQUENCE</scope>
    <source>
        <strain evidence="16">IBT 35675</strain>
    </source>
</reference>
<comment type="similarity">
    <text evidence="2">Belongs to the ferric reductase (FRE) family.</text>
</comment>
<feature type="transmembrane region" description="Helical" evidence="14">
    <location>
        <begin position="193"/>
        <end position="212"/>
    </location>
</feature>
<keyword evidence="7" id="KW-0249">Electron transport</keyword>
<evidence type="ECO:0000256" key="5">
    <source>
        <dbReference type="ARBA" id="ARBA00022475"/>
    </source>
</evidence>
<evidence type="ECO:0000256" key="12">
    <source>
        <dbReference type="ARBA" id="ARBA00048483"/>
    </source>
</evidence>
<dbReference type="SUPFAM" id="SSF63380">
    <property type="entry name" value="Riboflavin synthase domain-like"/>
    <property type="match status" value="1"/>
</dbReference>
<dbReference type="GO" id="GO:0006826">
    <property type="term" value="P:iron ion transport"/>
    <property type="evidence" value="ECO:0007669"/>
    <property type="project" value="TreeGrafter"/>
</dbReference>
<dbReference type="SFLD" id="SFLDS00052">
    <property type="entry name" value="Ferric_Reductase_Domain"/>
    <property type="match status" value="1"/>
</dbReference>
<dbReference type="InterPro" id="IPR013121">
    <property type="entry name" value="Fe_red_NAD-bd_6"/>
</dbReference>
<keyword evidence="4" id="KW-0813">Transport</keyword>
<dbReference type="AlphaFoldDB" id="A0A9W9UHP6"/>
<dbReference type="EC" id="1.16.1.9" evidence="3"/>
<feature type="transmembrane region" description="Helical" evidence="14">
    <location>
        <begin position="254"/>
        <end position="272"/>
    </location>
</feature>
<dbReference type="InterPro" id="IPR017927">
    <property type="entry name" value="FAD-bd_FR_type"/>
</dbReference>
<dbReference type="InterPro" id="IPR051410">
    <property type="entry name" value="Ferric/Cupric_Reductase"/>
</dbReference>
<comment type="catalytic activity">
    <reaction evidence="12">
        <text>2 a Fe(II)-siderophore + NADP(+) + H(+) = 2 a Fe(III)-siderophore + NADPH</text>
        <dbReference type="Rhea" id="RHEA:28795"/>
        <dbReference type="Rhea" id="RHEA-COMP:11342"/>
        <dbReference type="Rhea" id="RHEA-COMP:11344"/>
        <dbReference type="ChEBI" id="CHEBI:15378"/>
        <dbReference type="ChEBI" id="CHEBI:29033"/>
        <dbReference type="ChEBI" id="CHEBI:29034"/>
        <dbReference type="ChEBI" id="CHEBI:57783"/>
        <dbReference type="ChEBI" id="CHEBI:58349"/>
        <dbReference type="EC" id="1.16.1.9"/>
    </reaction>
</comment>